<sequence length="309" mass="33509">MNKREILAIDAAKLYYLEGWSQARIAKAFGISRPTVSKLLSLSRTEGFARIEIKDPRKMGKALSRELELRYGLKEAMVVWENGGNVLESVCKTAAEVLSELVEDGDSIGITGGRTIGSVGKNLAILDRVGVKVIQLKGGISLSNSGESDWETINFYRTAFNAEAIVLPLPAVFKSAQVKRLVLEEPFISSICEQGANVDIGVFTVGAARKGSNLFSSGNYSKDEQEKILRESVGHICSHWVDREGKICCPEVDERTVGVPLDAVRTFPVRLLVATGLAKVEILETALSCGMATHLVVDQVTAQAVLNLT</sequence>
<dbReference type="PANTHER" id="PTHR34294:SF1">
    <property type="entry name" value="TRANSCRIPTIONAL REGULATOR LSRR"/>
    <property type="match status" value="1"/>
</dbReference>
<dbReference type="InterPro" id="IPR037171">
    <property type="entry name" value="NagB/RpiA_transferase-like"/>
</dbReference>
<evidence type="ECO:0000256" key="3">
    <source>
        <dbReference type="ARBA" id="ARBA00023125"/>
    </source>
</evidence>
<dbReference type="InterPro" id="IPR036388">
    <property type="entry name" value="WH-like_DNA-bd_sf"/>
</dbReference>
<organism evidence="6 7">
    <name type="scientific">Corynebacterium pyruviciproducens</name>
    <dbReference type="NCBI Taxonomy" id="598660"/>
    <lineage>
        <taxon>Bacteria</taxon>
        <taxon>Bacillati</taxon>
        <taxon>Actinomycetota</taxon>
        <taxon>Actinomycetes</taxon>
        <taxon>Mycobacteriales</taxon>
        <taxon>Corynebacteriaceae</taxon>
        <taxon>Corynebacterium</taxon>
    </lineage>
</organism>
<protein>
    <submittedName>
        <fullName evidence="6">Sugar-binding domain-containing protein</fullName>
    </submittedName>
</protein>
<dbReference type="PANTHER" id="PTHR34294">
    <property type="entry name" value="TRANSCRIPTIONAL REGULATOR-RELATED"/>
    <property type="match status" value="1"/>
</dbReference>
<evidence type="ECO:0000256" key="1">
    <source>
        <dbReference type="ARBA" id="ARBA00010466"/>
    </source>
</evidence>
<accession>A0AAF0YQ37</accession>
<dbReference type="RefSeq" id="WP_101678168.1">
    <property type="nucleotide sequence ID" value="NZ_CP136958.1"/>
</dbReference>
<keyword evidence="4" id="KW-0804">Transcription</keyword>
<proteinExistence type="inferred from homology"/>
<evidence type="ECO:0000256" key="2">
    <source>
        <dbReference type="ARBA" id="ARBA00023015"/>
    </source>
</evidence>
<keyword evidence="2" id="KW-0805">Transcription regulation</keyword>
<dbReference type="AlphaFoldDB" id="A0AAF0YQ37"/>
<reference evidence="6" key="2">
    <citation type="submission" date="2023-10" db="EMBL/GenBank/DDBJ databases">
        <authorList>
            <person name="Choi B."/>
        </authorList>
    </citation>
    <scope>NUCLEOTIDE SEQUENCE</scope>
    <source>
        <strain evidence="6">UMB0763</strain>
    </source>
</reference>
<dbReference type="EMBL" id="CP136958">
    <property type="protein sequence ID" value="WOT02052.1"/>
    <property type="molecule type" value="Genomic_DNA"/>
</dbReference>
<dbReference type="Gene3D" id="1.10.10.10">
    <property type="entry name" value="Winged helix-like DNA-binding domain superfamily/Winged helix DNA-binding domain"/>
    <property type="match status" value="1"/>
</dbReference>
<dbReference type="GO" id="GO:0003677">
    <property type="term" value="F:DNA binding"/>
    <property type="evidence" value="ECO:0007669"/>
    <property type="project" value="UniProtKB-KW"/>
</dbReference>
<dbReference type="Proteomes" id="UP000234560">
    <property type="component" value="Chromosome"/>
</dbReference>
<dbReference type="InterPro" id="IPR007324">
    <property type="entry name" value="Sugar-bd_dom_put"/>
</dbReference>
<dbReference type="SUPFAM" id="SSF46689">
    <property type="entry name" value="Homeodomain-like"/>
    <property type="match status" value="1"/>
</dbReference>
<dbReference type="SUPFAM" id="SSF100950">
    <property type="entry name" value="NagB/RpiA/CoA transferase-like"/>
    <property type="match status" value="1"/>
</dbReference>
<dbReference type="Pfam" id="PF13384">
    <property type="entry name" value="HTH_23"/>
    <property type="match status" value="1"/>
</dbReference>
<evidence type="ECO:0000313" key="7">
    <source>
        <dbReference type="Proteomes" id="UP000234560"/>
    </source>
</evidence>
<feature type="domain" description="Sugar-binding" evidence="5">
    <location>
        <begin position="63"/>
        <end position="307"/>
    </location>
</feature>
<dbReference type="KEGG" id="cpyr:CYJ47_12520"/>
<dbReference type="GO" id="GO:0030246">
    <property type="term" value="F:carbohydrate binding"/>
    <property type="evidence" value="ECO:0007669"/>
    <property type="project" value="InterPro"/>
</dbReference>
<dbReference type="Pfam" id="PF04198">
    <property type="entry name" value="Sugar-bind"/>
    <property type="match status" value="1"/>
</dbReference>
<dbReference type="InterPro" id="IPR051054">
    <property type="entry name" value="SorC_transcr_regulators"/>
</dbReference>
<evidence type="ECO:0000256" key="4">
    <source>
        <dbReference type="ARBA" id="ARBA00023163"/>
    </source>
</evidence>
<reference evidence="6" key="1">
    <citation type="submission" date="2017-12" db="EMBL/GenBank/DDBJ databases">
        <authorList>
            <person name="Thomas-White K."/>
            <person name="Wolfe A.J."/>
        </authorList>
    </citation>
    <scope>NUCLEOTIDE SEQUENCE</scope>
    <source>
        <strain evidence="6">UMB0763</strain>
    </source>
</reference>
<evidence type="ECO:0000259" key="5">
    <source>
        <dbReference type="Pfam" id="PF04198"/>
    </source>
</evidence>
<dbReference type="InterPro" id="IPR009057">
    <property type="entry name" value="Homeodomain-like_sf"/>
</dbReference>
<comment type="similarity">
    <text evidence="1">Belongs to the SorC transcriptional regulatory family.</text>
</comment>
<evidence type="ECO:0000313" key="6">
    <source>
        <dbReference type="EMBL" id="WOT02052.1"/>
    </source>
</evidence>
<gene>
    <name evidence="6" type="ORF">CYJ47_12520</name>
</gene>
<name>A0AAF0YQ37_9CORY</name>
<dbReference type="Gene3D" id="3.40.50.1360">
    <property type="match status" value="1"/>
</dbReference>
<keyword evidence="3" id="KW-0238">DNA-binding</keyword>